<keyword evidence="3" id="KW-1185">Reference proteome</keyword>
<dbReference type="PANTHER" id="PTHR14614:SF132">
    <property type="entry name" value="PROTEIN-LYSINE METHYLTRANSFERASE C42C1.13"/>
    <property type="match status" value="1"/>
</dbReference>
<feature type="compositionally biased region" description="Low complexity" evidence="1">
    <location>
        <begin position="402"/>
        <end position="459"/>
    </location>
</feature>
<feature type="compositionally biased region" description="Polar residues" evidence="1">
    <location>
        <begin position="231"/>
        <end position="244"/>
    </location>
</feature>
<proteinExistence type="predicted"/>
<sequence>MKSVAHSSTGVLRLHASLRAHSKHPSFKNVRSCSSAVETPATALPASTAGRTSMGNKKQPLRLSLGPLPLVEQRFHVGRRRYQASSSSPQQEPLHQSKYHPQEFVLLAPEDVDEVIDLYFERGHLTADPYWVRAWPSALALASTVLDYPELVRGKRVADLGAGLGVAGIAAALAGAREVVLLDREPLALQCGLASASATLRGGARVEGLQVGSPLNGRGSSGSSFEGCHGNSENRNGSTGSQRNSESRHGDMEGCQAARAGDSSTSSTSDSTDRGEEGQLLQSYQGADKATAHRRWAHLPLSAFCFHGPDLHVALPNTASLDGVDEEHVKQAGSYCSAHSSGAGGLRLCEEQRQAKQAELAVGQGAWRWSGGAGDAPTAEECDRAGSHGSIGCQSEAPNGASSGSSDYISRSVSSSSDDINSSGSSDQFSRGGGSSSSCCSSSNHFSRTGSSSSNSDSDSSSHGRRGDTAGRSSSERGPTTHVWSFPLDWSNPELVEQLAQRCTSGRSSSSSSSSSRAGDSRGTRDGGRRPGSSSVWGGGRSSKRPGGSTPPPFDVVLACDVLYEASAVQPIARVIPK</sequence>
<feature type="compositionally biased region" description="Low complexity" evidence="1">
    <location>
        <begin position="505"/>
        <end position="518"/>
    </location>
</feature>
<evidence type="ECO:0008006" key="4">
    <source>
        <dbReference type="Google" id="ProtNLM"/>
    </source>
</evidence>
<accession>A0ABQ7G823</accession>
<gene>
    <name evidence="2" type="ORF">DUNSADRAFT_14081</name>
</gene>
<feature type="region of interest" description="Disordered" evidence="1">
    <location>
        <begin position="211"/>
        <end position="277"/>
    </location>
</feature>
<feature type="compositionally biased region" description="Basic and acidic residues" evidence="1">
    <location>
        <begin position="460"/>
        <end position="469"/>
    </location>
</feature>
<feature type="compositionally biased region" description="Basic and acidic residues" evidence="1">
    <location>
        <begin position="519"/>
        <end position="529"/>
    </location>
</feature>
<feature type="compositionally biased region" description="Polar residues" evidence="1">
    <location>
        <begin position="392"/>
        <end position="401"/>
    </location>
</feature>
<dbReference type="Gene3D" id="3.40.50.150">
    <property type="entry name" value="Vaccinia Virus protein VP39"/>
    <property type="match status" value="2"/>
</dbReference>
<evidence type="ECO:0000313" key="2">
    <source>
        <dbReference type="EMBL" id="KAF5830761.1"/>
    </source>
</evidence>
<comment type="caution">
    <text evidence="2">The sequence shown here is derived from an EMBL/GenBank/DDBJ whole genome shotgun (WGS) entry which is preliminary data.</text>
</comment>
<protein>
    <recommendedName>
        <fullName evidence="4">Methyltransferase small domain-containing protein</fullName>
    </recommendedName>
</protein>
<dbReference type="Proteomes" id="UP000815325">
    <property type="component" value="Unassembled WGS sequence"/>
</dbReference>
<organism evidence="2 3">
    <name type="scientific">Dunaliella salina</name>
    <name type="common">Green alga</name>
    <name type="synonym">Protococcus salinus</name>
    <dbReference type="NCBI Taxonomy" id="3046"/>
    <lineage>
        <taxon>Eukaryota</taxon>
        <taxon>Viridiplantae</taxon>
        <taxon>Chlorophyta</taxon>
        <taxon>core chlorophytes</taxon>
        <taxon>Chlorophyceae</taxon>
        <taxon>CS clade</taxon>
        <taxon>Chlamydomonadales</taxon>
        <taxon>Dunaliellaceae</taxon>
        <taxon>Dunaliella</taxon>
    </lineage>
</organism>
<dbReference type="InterPro" id="IPR029063">
    <property type="entry name" value="SAM-dependent_MTases_sf"/>
</dbReference>
<feature type="region of interest" description="Disordered" evidence="1">
    <location>
        <begin position="367"/>
        <end position="555"/>
    </location>
</feature>
<dbReference type="InterPro" id="IPR019410">
    <property type="entry name" value="Methyltransf_16"/>
</dbReference>
<evidence type="ECO:0000256" key="1">
    <source>
        <dbReference type="SAM" id="MobiDB-lite"/>
    </source>
</evidence>
<evidence type="ECO:0000313" key="3">
    <source>
        <dbReference type="Proteomes" id="UP000815325"/>
    </source>
</evidence>
<reference evidence="2" key="1">
    <citation type="submission" date="2017-08" db="EMBL/GenBank/DDBJ databases">
        <authorList>
            <person name="Polle J.E."/>
            <person name="Barry K."/>
            <person name="Cushman J."/>
            <person name="Schmutz J."/>
            <person name="Tran D."/>
            <person name="Hathwaick L.T."/>
            <person name="Yim W.C."/>
            <person name="Jenkins J."/>
            <person name="Mckie-Krisberg Z.M."/>
            <person name="Prochnik S."/>
            <person name="Lindquist E."/>
            <person name="Dockter R.B."/>
            <person name="Adam C."/>
            <person name="Molina H."/>
            <person name="Bunkerborg J."/>
            <person name="Jin E."/>
            <person name="Buchheim M."/>
            <person name="Magnuson J."/>
        </authorList>
    </citation>
    <scope>NUCLEOTIDE SEQUENCE</scope>
    <source>
        <strain evidence="2">CCAP 19/18</strain>
    </source>
</reference>
<dbReference type="EMBL" id="MU070009">
    <property type="protein sequence ID" value="KAF5830761.1"/>
    <property type="molecule type" value="Genomic_DNA"/>
</dbReference>
<dbReference type="SUPFAM" id="SSF53335">
    <property type="entry name" value="S-adenosyl-L-methionine-dependent methyltransferases"/>
    <property type="match status" value="1"/>
</dbReference>
<dbReference type="PANTHER" id="PTHR14614">
    <property type="entry name" value="HEPATOCELLULAR CARCINOMA-ASSOCIATED ANTIGEN"/>
    <property type="match status" value="1"/>
</dbReference>
<name>A0ABQ7G823_DUNSA</name>
<feature type="region of interest" description="Disordered" evidence="1">
    <location>
        <begin position="41"/>
        <end position="63"/>
    </location>
</feature>